<dbReference type="InterPro" id="IPR014776">
    <property type="entry name" value="4pyrrole_Mease_sub2"/>
</dbReference>
<comment type="catalytic activity">
    <reaction evidence="6">
        <text>cytidine(1402) in 16S rRNA + S-adenosyl-L-methionine = 2'-O-methylcytidine(1402) in 16S rRNA + S-adenosyl-L-homocysteine + H(+)</text>
        <dbReference type="Rhea" id="RHEA:42924"/>
        <dbReference type="Rhea" id="RHEA-COMP:10285"/>
        <dbReference type="Rhea" id="RHEA-COMP:10286"/>
        <dbReference type="ChEBI" id="CHEBI:15378"/>
        <dbReference type="ChEBI" id="CHEBI:57856"/>
        <dbReference type="ChEBI" id="CHEBI:59789"/>
        <dbReference type="ChEBI" id="CHEBI:74495"/>
        <dbReference type="ChEBI" id="CHEBI:82748"/>
        <dbReference type="EC" id="2.1.1.198"/>
    </reaction>
</comment>
<gene>
    <name evidence="6 8" type="primary">rsmI</name>
    <name evidence="8" type="ORF">NV226_00415</name>
</gene>
<dbReference type="EC" id="2.1.1.198" evidence="6"/>
<dbReference type="CDD" id="cd11648">
    <property type="entry name" value="RsmI"/>
    <property type="match status" value="1"/>
</dbReference>
<dbReference type="SUPFAM" id="SSF53790">
    <property type="entry name" value="Tetrapyrrole methylase"/>
    <property type="match status" value="1"/>
</dbReference>
<dbReference type="PROSITE" id="PS01296">
    <property type="entry name" value="RSMI"/>
    <property type="match status" value="1"/>
</dbReference>
<proteinExistence type="inferred from homology"/>
<evidence type="ECO:0000256" key="5">
    <source>
        <dbReference type="ARBA" id="ARBA00022691"/>
    </source>
</evidence>
<dbReference type="HAMAP" id="MF_01877">
    <property type="entry name" value="16SrRNA_methyltr_I"/>
    <property type="match status" value="1"/>
</dbReference>
<dbReference type="NCBIfam" id="TIGR00096">
    <property type="entry name" value="16S rRNA (cytidine(1402)-2'-O)-methyltransferase"/>
    <property type="match status" value="1"/>
</dbReference>
<dbReference type="GO" id="GO:0008168">
    <property type="term" value="F:methyltransferase activity"/>
    <property type="evidence" value="ECO:0007669"/>
    <property type="project" value="UniProtKB-KW"/>
</dbReference>
<dbReference type="GO" id="GO:0032259">
    <property type="term" value="P:methylation"/>
    <property type="evidence" value="ECO:0007669"/>
    <property type="project" value="UniProtKB-KW"/>
</dbReference>
<keyword evidence="3 6" id="KW-0489">Methyltransferase</keyword>
<dbReference type="PANTHER" id="PTHR46111:SF1">
    <property type="entry name" value="RIBOSOMAL RNA SMALL SUBUNIT METHYLTRANSFERASE I"/>
    <property type="match status" value="1"/>
</dbReference>
<evidence type="ECO:0000313" key="8">
    <source>
        <dbReference type="EMBL" id="UVD81772.1"/>
    </source>
</evidence>
<dbReference type="Pfam" id="PF00590">
    <property type="entry name" value="TP_methylase"/>
    <property type="match status" value="1"/>
</dbReference>
<dbReference type="Gene3D" id="3.30.950.10">
    <property type="entry name" value="Methyltransferase, Cobalt-precorrin-4 Transmethylase, Domain 2"/>
    <property type="match status" value="1"/>
</dbReference>
<sequence length="247" mass="28057">MQNKYIYIVATPIGNLKDITLRAIEILKEVDYIAAEDTRTSQKLLNHYQIKKPLISLHKFNEQKAAQKIIDLVEEGNDLALISDAGTPLISDPGNLLIKLARENNIEIRSIPGPSALTSIIALSGFSTPITFLGFLKDKTGQRQKQIASLIEGTYVIYVAPHKLRSTLEDVVNFLNPNLQHQIFLAKELTKKFEKHYFGNAHDILLQLPENIKGEYSLAIFVYQNKITKEKNNKYSKYSKNVLKEYN</sequence>
<protein>
    <recommendedName>
        <fullName evidence="6">Ribosomal RNA small subunit methyltransferase I</fullName>
        <ecNumber evidence="6">2.1.1.198</ecNumber>
    </recommendedName>
    <alternativeName>
        <fullName evidence="6">16S rRNA 2'-O-ribose C1402 methyltransferase</fullName>
    </alternativeName>
    <alternativeName>
        <fullName evidence="6">rRNA (cytidine-2'-O-)-methyltransferase RsmI</fullName>
    </alternativeName>
</protein>
<dbReference type="RefSeq" id="WP_258210946.1">
    <property type="nucleotide sequence ID" value="NZ_CP102734.1"/>
</dbReference>
<dbReference type="InterPro" id="IPR014777">
    <property type="entry name" value="4pyrrole_Mease_sub1"/>
</dbReference>
<keyword evidence="4 6" id="KW-0808">Transferase</keyword>
<evidence type="ECO:0000256" key="1">
    <source>
        <dbReference type="ARBA" id="ARBA00022490"/>
    </source>
</evidence>
<dbReference type="EMBL" id="CP102734">
    <property type="protein sequence ID" value="UVD81772.1"/>
    <property type="molecule type" value="Genomic_DNA"/>
</dbReference>
<keyword evidence="5 6" id="KW-0949">S-adenosyl-L-methionine</keyword>
<dbReference type="PANTHER" id="PTHR46111">
    <property type="entry name" value="RIBOSOMAL RNA SMALL SUBUNIT METHYLTRANSFERASE I"/>
    <property type="match status" value="1"/>
</dbReference>
<reference evidence="8" key="1">
    <citation type="submission" date="2022-08" db="EMBL/GenBank/DDBJ databases">
        <title>Complete genome of Mycoplasma iguanae type strain 2327.</title>
        <authorList>
            <person name="Spergser J."/>
        </authorList>
    </citation>
    <scope>NUCLEOTIDE SEQUENCE</scope>
    <source>
        <strain evidence="8">2327</strain>
    </source>
</reference>
<comment type="similarity">
    <text evidence="6">Belongs to the methyltransferase superfamily. RsmI family.</text>
</comment>
<evidence type="ECO:0000256" key="4">
    <source>
        <dbReference type="ARBA" id="ARBA00022679"/>
    </source>
</evidence>
<comment type="function">
    <text evidence="6">Catalyzes the 2'-O-methylation of the ribose of cytidine 1402 (C1402) in 16S rRNA.</text>
</comment>
<keyword evidence="9" id="KW-1185">Reference proteome</keyword>
<dbReference type="PIRSF" id="PIRSF005917">
    <property type="entry name" value="MTase_YraL"/>
    <property type="match status" value="1"/>
</dbReference>
<evidence type="ECO:0000256" key="6">
    <source>
        <dbReference type="HAMAP-Rule" id="MF_01877"/>
    </source>
</evidence>
<evidence type="ECO:0000256" key="3">
    <source>
        <dbReference type="ARBA" id="ARBA00022603"/>
    </source>
</evidence>
<dbReference type="Proteomes" id="UP001059252">
    <property type="component" value="Chromosome"/>
</dbReference>
<keyword evidence="1 6" id="KW-0963">Cytoplasm</keyword>
<organism evidence="8 9">
    <name type="scientific">Mycoplasma iguanae</name>
    <dbReference type="NCBI Taxonomy" id="292461"/>
    <lineage>
        <taxon>Bacteria</taxon>
        <taxon>Bacillati</taxon>
        <taxon>Mycoplasmatota</taxon>
        <taxon>Mollicutes</taxon>
        <taxon>Mycoplasmataceae</taxon>
        <taxon>Mycoplasma</taxon>
    </lineage>
</organism>
<dbReference type="InterPro" id="IPR000878">
    <property type="entry name" value="4pyrrol_Mease"/>
</dbReference>
<evidence type="ECO:0000256" key="2">
    <source>
        <dbReference type="ARBA" id="ARBA00022552"/>
    </source>
</evidence>
<evidence type="ECO:0000259" key="7">
    <source>
        <dbReference type="Pfam" id="PF00590"/>
    </source>
</evidence>
<keyword evidence="2 6" id="KW-0698">rRNA processing</keyword>
<dbReference type="InterPro" id="IPR018063">
    <property type="entry name" value="SAM_MeTrfase_RsmI_CS"/>
</dbReference>
<dbReference type="InterPro" id="IPR008189">
    <property type="entry name" value="rRNA_ssu_MeTfrase_I"/>
</dbReference>
<evidence type="ECO:0000313" key="9">
    <source>
        <dbReference type="Proteomes" id="UP001059252"/>
    </source>
</evidence>
<feature type="domain" description="Tetrapyrrole methylase" evidence="7">
    <location>
        <begin position="6"/>
        <end position="203"/>
    </location>
</feature>
<comment type="subcellular location">
    <subcellularLocation>
        <location evidence="6">Cytoplasm</location>
    </subcellularLocation>
</comment>
<dbReference type="InterPro" id="IPR035996">
    <property type="entry name" value="4pyrrol_Methylase_sf"/>
</dbReference>
<dbReference type="Gene3D" id="3.40.1010.10">
    <property type="entry name" value="Cobalt-precorrin-4 Transmethylase, Domain 1"/>
    <property type="match status" value="1"/>
</dbReference>
<accession>A0ABY5RAJ2</accession>
<name>A0ABY5RAJ2_9MOLU</name>